<organism evidence="2 3">
    <name type="scientific">Nocardia brasiliensis</name>
    <dbReference type="NCBI Taxonomy" id="37326"/>
    <lineage>
        <taxon>Bacteria</taxon>
        <taxon>Bacillati</taxon>
        <taxon>Actinomycetota</taxon>
        <taxon>Actinomycetes</taxon>
        <taxon>Mycobacteriales</taxon>
        <taxon>Nocardiaceae</taxon>
        <taxon>Nocardia</taxon>
    </lineage>
</organism>
<sequence>MSAMSTVRVSAVELLAYKQMPADVLQPLMQLLNWLLWFVLLVCLAWMIVSAGRLWIAFRSDLAMNDSSHGVLMSLLGATVASTASGIALAFLPT</sequence>
<keyword evidence="1" id="KW-0812">Transmembrane</keyword>
<proteinExistence type="predicted"/>
<feature type="transmembrane region" description="Helical" evidence="1">
    <location>
        <begin position="34"/>
        <end position="58"/>
    </location>
</feature>
<protein>
    <submittedName>
        <fullName evidence="2">Uncharacterized protein</fullName>
    </submittedName>
</protein>
<evidence type="ECO:0000256" key="1">
    <source>
        <dbReference type="SAM" id="Phobius"/>
    </source>
</evidence>
<dbReference type="AlphaFoldDB" id="A0A6G9XVK0"/>
<evidence type="ECO:0000313" key="2">
    <source>
        <dbReference type="EMBL" id="QIS04880.1"/>
    </source>
</evidence>
<keyword evidence="1" id="KW-0472">Membrane</keyword>
<evidence type="ECO:0000313" key="3">
    <source>
        <dbReference type="Proteomes" id="UP000501705"/>
    </source>
</evidence>
<gene>
    <name evidence="2" type="ORF">F5X71_23395</name>
</gene>
<dbReference type="Proteomes" id="UP000501705">
    <property type="component" value="Chromosome"/>
</dbReference>
<keyword evidence="1" id="KW-1133">Transmembrane helix</keyword>
<dbReference type="EMBL" id="CP046171">
    <property type="protein sequence ID" value="QIS04880.1"/>
    <property type="molecule type" value="Genomic_DNA"/>
</dbReference>
<name>A0A6G9XVK0_NOCBR</name>
<accession>A0A6G9XVK0</accession>
<feature type="transmembrane region" description="Helical" evidence="1">
    <location>
        <begin position="70"/>
        <end position="92"/>
    </location>
</feature>
<reference evidence="2 3" key="1">
    <citation type="journal article" date="2019" name="ACS Chem. Biol.">
        <title>Identification and Mobilization of a Cryptic Antibiotic Biosynthesis Gene Locus from a Human-Pathogenic Nocardia Isolate.</title>
        <authorList>
            <person name="Herisse M."/>
            <person name="Ishida K."/>
            <person name="Porter J.L."/>
            <person name="Howden B."/>
            <person name="Hertweck C."/>
            <person name="Stinear T.P."/>
            <person name="Pidot S.J."/>
        </authorList>
    </citation>
    <scope>NUCLEOTIDE SEQUENCE [LARGE SCALE GENOMIC DNA]</scope>
    <source>
        <strain evidence="2 3">AUSMDU00024985</strain>
    </source>
</reference>